<dbReference type="Proteomes" id="UP001209854">
    <property type="component" value="Unassembled WGS sequence"/>
</dbReference>
<feature type="domain" description="Tyr recombinase" evidence="2">
    <location>
        <begin position="206"/>
        <end position="376"/>
    </location>
</feature>
<gene>
    <name evidence="3" type="ORF">NX722_26725</name>
</gene>
<evidence type="ECO:0000313" key="4">
    <source>
        <dbReference type="Proteomes" id="UP001209854"/>
    </source>
</evidence>
<dbReference type="SUPFAM" id="SSF56349">
    <property type="entry name" value="DNA breaking-rejoining enzymes"/>
    <property type="match status" value="1"/>
</dbReference>
<accession>A0ABT3N3E5</accession>
<dbReference type="RefSeq" id="WP_262565869.1">
    <property type="nucleotide sequence ID" value="NZ_JAPFCC010000001.1"/>
</dbReference>
<protein>
    <recommendedName>
        <fullName evidence="2">Tyr recombinase domain-containing protein</fullName>
    </recommendedName>
</protein>
<dbReference type="InterPro" id="IPR013762">
    <property type="entry name" value="Integrase-like_cat_sf"/>
</dbReference>
<proteinExistence type="predicted"/>
<reference evidence="3 4" key="1">
    <citation type="submission" date="2022-10" db="EMBL/GenBank/DDBJ databases">
        <title>High-quality genome sequences of two octocoral-associated bacteria, Endozoicomonas euniceicola EF212 and Endozoicomonas gorgoniicola PS125.</title>
        <authorList>
            <person name="Chiou Y.-J."/>
            <person name="Chen Y.-H."/>
        </authorList>
    </citation>
    <scope>NUCLEOTIDE SEQUENCE [LARGE SCALE GENOMIC DNA]</scope>
    <source>
        <strain evidence="3 4">PS125</strain>
    </source>
</reference>
<evidence type="ECO:0000259" key="2">
    <source>
        <dbReference type="PROSITE" id="PS51898"/>
    </source>
</evidence>
<keyword evidence="4" id="KW-1185">Reference proteome</keyword>
<dbReference type="Gene3D" id="1.10.443.10">
    <property type="entry name" value="Intergrase catalytic core"/>
    <property type="match status" value="1"/>
</dbReference>
<sequence length="381" mass="43038">MRSRKLDIFANLKTELEDARDTADHYTQIVIDGCLSELPEAEEWFSPVDDRQAAERVRQYAEGVRKVCRLDTEIETIDTKTSTSDTKAVKPKANIPPLETLLTDFCNSKAATGDWKPHRVTHNTSYHKRAFRLLKDLTGVTCVTQLDKQNARQFKEGLLSSDYKRSTADSIYRKVSAVIDWVIANTDHIEINPLEQIGGIKGATNTSAPPMTRELMVKLLDTCSSTFRDVYRLYYFTGVRSNELLEKTTWETVDGIKCLQVGDTKTEAGRRHIPLHHSISHLYGYDIEPFTVEYNKTNKFNADIKAALGSVVIKGEDKAYCLNSFRQGYADKLRAVEGSPDSLIKALMGHAQDDVTHAVYGEGWNKQVKRMKAVIDQIPEL</sequence>
<dbReference type="InterPro" id="IPR002104">
    <property type="entry name" value="Integrase_catalytic"/>
</dbReference>
<keyword evidence="1" id="KW-0233">DNA recombination</keyword>
<name>A0ABT3N3E5_9GAMM</name>
<organism evidence="3 4">
    <name type="scientific">Endozoicomonas gorgoniicola</name>
    <dbReference type="NCBI Taxonomy" id="1234144"/>
    <lineage>
        <taxon>Bacteria</taxon>
        <taxon>Pseudomonadati</taxon>
        <taxon>Pseudomonadota</taxon>
        <taxon>Gammaproteobacteria</taxon>
        <taxon>Oceanospirillales</taxon>
        <taxon>Endozoicomonadaceae</taxon>
        <taxon>Endozoicomonas</taxon>
    </lineage>
</organism>
<evidence type="ECO:0000313" key="3">
    <source>
        <dbReference type="EMBL" id="MCW7556158.1"/>
    </source>
</evidence>
<evidence type="ECO:0000256" key="1">
    <source>
        <dbReference type="ARBA" id="ARBA00023172"/>
    </source>
</evidence>
<dbReference type="PROSITE" id="PS51898">
    <property type="entry name" value="TYR_RECOMBINASE"/>
    <property type="match status" value="1"/>
</dbReference>
<dbReference type="InterPro" id="IPR011010">
    <property type="entry name" value="DNA_brk_join_enz"/>
</dbReference>
<comment type="caution">
    <text evidence="3">The sequence shown here is derived from an EMBL/GenBank/DDBJ whole genome shotgun (WGS) entry which is preliminary data.</text>
</comment>
<dbReference type="EMBL" id="JAPFCC010000001">
    <property type="protein sequence ID" value="MCW7556158.1"/>
    <property type="molecule type" value="Genomic_DNA"/>
</dbReference>